<dbReference type="EMBL" id="JAVKPH010000009">
    <property type="protein sequence ID" value="MDR5652920.1"/>
    <property type="molecule type" value="Genomic_DNA"/>
</dbReference>
<sequence length="227" mass="23504">MGKGIGDVVTLWGGAGMNALPPPEFAQLRGYWEGLRPARGLPRRADIDPRGIAAILDRVLLVERIAPGHARIRLAGMRACDLLGMELRGMPLSALVLPGSRPGFATALESVFATPAIGDFTFEGERGLARPALSARLLLLPVTGQSGAPDRALACLACEGQAGRAPRRLGLLRATHAPIPGLAPLPAPVSTPVPSPVPSPVPGLAEPPAAFTPAPGRPHLRLVGRGD</sequence>
<proteinExistence type="predicted"/>
<feature type="compositionally biased region" description="Pro residues" evidence="1">
    <location>
        <begin position="188"/>
        <end position="201"/>
    </location>
</feature>
<dbReference type="Pfam" id="PF07310">
    <property type="entry name" value="PAS_5"/>
    <property type="match status" value="1"/>
</dbReference>
<protein>
    <submittedName>
        <fullName evidence="2">PAS domain-containing protein</fullName>
    </submittedName>
</protein>
<evidence type="ECO:0000313" key="3">
    <source>
        <dbReference type="Proteomes" id="UP001247754"/>
    </source>
</evidence>
<feature type="region of interest" description="Disordered" evidence="1">
    <location>
        <begin position="188"/>
        <end position="227"/>
    </location>
</feature>
<comment type="caution">
    <text evidence="2">The sequence shown here is derived from an EMBL/GenBank/DDBJ whole genome shotgun (WGS) entry which is preliminary data.</text>
</comment>
<dbReference type="Proteomes" id="UP001247754">
    <property type="component" value="Unassembled WGS sequence"/>
</dbReference>
<gene>
    <name evidence="2" type="ORF">RGD00_09905</name>
</gene>
<dbReference type="InterPro" id="IPR009922">
    <property type="entry name" value="DUF1457"/>
</dbReference>
<reference evidence="2 3" key="1">
    <citation type="submission" date="2023-09" db="EMBL/GenBank/DDBJ databases">
        <title>Xinfangfangia sedmenti sp. nov., isolated the sedment.</title>
        <authorList>
            <person name="Xu L."/>
        </authorList>
    </citation>
    <scope>NUCLEOTIDE SEQUENCE [LARGE SCALE GENOMIC DNA]</scope>
    <source>
        <strain evidence="2 3">LG-4</strain>
    </source>
</reference>
<feature type="compositionally biased region" description="Basic residues" evidence="1">
    <location>
        <begin position="218"/>
        <end position="227"/>
    </location>
</feature>
<evidence type="ECO:0000313" key="2">
    <source>
        <dbReference type="EMBL" id="MDR5652920.1"/>
    </source>
</evidence>
<accession>A0ABU1F7R7</accession>
<dbReference type="RefSeq" id="WP_310457165.1">
    <property type="nucleotide sequence ID" value="NZ_JAVKPH010000009.1"/>
</dbReference>
<keyword evidence="3" id="KW-1185">Reference proteome</keyword>
<organism evidence="2 3">
    <name type="scientific">Ruixingdingia sedimenti</name>
    <dbReference type="NCBI Taxonomy" id="3073604"/>
    <lineage>
        <taxon>Bacteria</taxon>
        <taxon>Pseudomonadati</taxon>
        <taxon>Pseudomonadota</taxon>
        <taxon>Alphaproteobacteria</taxon>
        <taxon>Rhodobacterales</taxon>
        <taxon>Paracoccaceae</taxon>
        <taxon>Ruixingdingia</taxon>
    </lineage>
</organism>
<evidence type="ECO:0000256" key="1">
    <source>
        <dbReference type="SAM" id="MobiDB-lite"/>
    </source>
</evidence>
<name>A0ABU1F7R7_9RHOB</name>